<dbReference type="InterPro" id="IPR015422">
    <property type="entry name" value="PyrdxlP-dep_Trfase_small"/>
</dbReference>
<proteinExistence type="inferred from homology"/>
<dbReference type="EC" id="2.6.1.52" evidence="11"/>
<comment type="catalytic activity">
    <reaction evidence="9 11">
        <text>4-(phosphooxy)-L-threonine + 2-oxoglutarate = (R)-3-hydroxy-2-oxo-4-phosphooxybutanoate + L-glutamate</text>
        <dbReference type="Rhea" id="RHEA:16573"/>
        <dbReference type="ChEBI" id="CHEBI:16810"/>
        <dbReference type="ChEBI" id="CHEBI:29985"/>
        <dbReference type="ChEBI" id="CHEBI:58452"/>
        <dbReference type="ChEBI" id="CHEBI:58538"/>
        <dbReference type="EC" id="2.6.1.52"/>
    </reaction>
</comment>
<comment type="caution">
    <text evidence="11">Lacks conserved residue(s) required for the propagation of feature annotation.</text>
</comment>
<comment type="function">
    <text evidence="1 11">Catalyzes the reversible conversion of 3-phosphohydroxypyruvate to phosphoserine and of 3-hydroxy-2-oxo-4-phosphonooxybutanoate to phosphohydroxythreonine.</text>
</comment>
<dbReference type="FunFam" id="3.40.640.10:FF:000010">
    <property type="entry name" value="Phosphoserine aminotransferase"/>
    <property type="match status" value="1"/>
</dbReference>
<feature type="binding site" evidence="11">
    <location>
        <begin position="76"/>
        <end position="77"/>
    </location>
    <ligand>
        <name>pyridoxal 5'-phosphate</name>
        <dbReference type="ChEBI" id="CHEBI:597326"/>
    </ligand>
</feature>
<evidence type="ECO:0000256" key="9">
    <source>
        <dbReference type="ARBA" id="ARBA00047630"/>
    </source>
</evidence>
<evidence type="ECO:0000313" key="13">
    <source>
        <dbReference type="EMBL" id="BBK25343.1"/>
    </source>
</evidence>
<dbReference type="InterPro" id="IPR015421">
    <property type="entry name" value="PyrdxlP-dep_Trfase_major"/>
</dbReference>
<dbReference type="GO" id="GO:0004648">
    <property type="term" value="F:O-phospho-L-serine:2-oxoglutarate aminotransferase activity"/>
    <property type="evidence" value="ECO:0007669"/>
    <property type="project" value="UniProtKB-UniRule"/>
</dbReference>
<dbReference type="Gene3D" id="3.90.1150.10">
    <property type="entry name" value="Aspartate Aminotransferase, domain 1"/>
    <property type="match status" value="1"/>
</dbReference>
<dbReference type="HAMAP" id="MF_00160">
    <property type="entry name" value="SerC_aminotrans_5"/>
    <property type="match status" value="1"/>
</dbReference>
<feature type="domain" description="Aminotransferase class V" evidence="12">
    <location>
        <begin position="4"/>
        <end position="343"/>
    </location>
</feature>
<dbReference type="InterPro" id="IPR000192">
    <property type="entry name" value="Aminotrans_V_dom"/>
</dbReference>
<name>A0A8D5A1U5_9FIRM</name>
<keyword evidence="6 11" id="KW-0808">Transferase</keyword>
<accession>A0A8D5A1U5</accession>
<feature type="binding site" evidence="11">
    <location>
        <begin position="232"/>
        <end position="233"/>
    </location>
    <ligand>
        <name>pyridoxal 5'-phosphate</name>
        <dbReference type="ChEBI" id="CHEBI:597326"/>
    </ligand>
</feature>
<comment type="catalytic activity">
    <reaction evidence="10 11">
        <text>O-phospho-L-serine + 2-oxoglutarate = 3-phosphooxypyruvate + L-glutamate</text>
        <dbReference type="Rhea" id="RHEA:14329"/>
        <dbReference type="ChEBI" id="CHEBI:16810"/>
        <dbReference type="ChEBI" id="CHEBI:18110"/>
        <dbReference type="ChEBI" id="CHEBI:29985"/>
        <dbReference type="ChEBI" id="CHEBI:57524"/>
        <dbReference type="EC" id="2.6.1.52"/>
    </reaction>
</comment>
<keyword evidence="4 11" id="KW-0032">Aminotransferase</keyword>
<evidence type="ECO:0000313" key="14">
    <source>
        <dbReference type="Proteomes" id="UP000320585"/>
    </source>
</evidence>
<dbReference type="AlphaFoldDB" id="A0A8D5A1U5"/>
<dbReference type="PIRSF" id="PIRSF000525">
    <property type="entry name" value="SerC"/>
    <property type="match status" value="1"/>
</dbReference>
<feature type="binding site" evidence="11">
    <location>
        <position position="42"/>
    </location>
    <ligand>
        <name>L-glutamate</name>
        <dbReference type="ChEBI" id="CHEBI:29985"/>
    </ligand>
</feature>
<dbReference type="Proteomes" id="UP000320585">
    <property type="component" value="Chromosome"/>
</dbReference>
<feature type="binding site" evidence="11">
    <location>
        <position position="148"/>
    </location>
    <ligand>
        <name>pyridoxal 5'-phosphate</name>
        <dbReference type="ChEBI" id="CHEBI:597326"/>
    </ligand>
</feature>
<comment type="cofactor">
    <cofactor evidence="11">
        <name>pyridoxal 5'-phosphate</name>
        <dbReference type="ChEBI" id="CHEBI:597326"/>
    </cofactor>
    <text evidence="11">Binds 1 pyridoxal phosphate per subunit.</text>
</comment>
<reference evidence="14" key="1">
    <citation type="submission" date="2019-05" db="EMBL/GenBank/DDBJ databases">
        <title>Complete genome sequencing of Dialister sp. strain 5BBH33.</title>
        <authorList>
            <person name="Sakamoto M."/>
            <person name="Murakami T."/>
            <person name="Mori H."/>
        </authorList>
    </citation>
    <scope>NUCLEOTIDE SEQUENCE [LARGE SCALE GENOMIC DNA]</scope>
    <source>
        <strain evidence="14">5BBH33</strain>
    </source>
</reference>
<feature type="binding site" evidence="11">
    <location>
        <position position="167"/>
    </location>
    <ligand>
        <name>pyridoxal 5'-phosphate</name>
        <dbReference type="ChEBI" id="CHEBI:597326"/>
    </ligand>
</feature>
<evidence type="ECO:0000256" key="4">
    <source>
        <dbReference type="ARBA" id="ARBA00022576"/>
    </source>
</evidence>
<dbReference type="Pfam" id="PF00266">
    <property type="entry name" value="Aminotran_5"/>
    <property type="match status" value="1"/>
</dbReference>
<dbReference type="GeneID" id="92716505"/>
<dbReference type="Gene3D" id="3.40.640.10">
    <property type="entry name" value="Type I PLP-dependent aspartate aminotransferase-like (Major domain)"/>
    <property type="match status" value="1"/>
</dbReference>
<keyword evidence="14" id="KW-1185">Reference proteome</keyword>
<dbReference type="InterPro" id="IPR022278">
    <property type="entry name" value="Pser_aminoTfrase"/>
</dbReference>
<dbReference type="UniPathway" id="UPA00135">
    <property type="reaction ID" value="UER00197"/>
</dbReference>
<keyword evidence="11" id="KW-0963">Cytoplasm</keyword>
<comment type="subcellular location">
    <subcellularLocation>
        <location evidence="11">Cytoplasm</location>
    </subcellularLocation>
</comment>
<evidence type="ECO:0000256" key="6">
    <source>
        <dbReference type="ARBA" id="ARBA00022679"/>
    </source>
</evidence>
<dbReference type="RefSeq" id="WP_022381709.1">
    <property type="nucleotide sequence ID" value="NZ_AP019697.1"/>
</dbReference>
<evidence type="ECO:0000256" key="1">
    <source>
        <dbReference type="ARBA" id="ARBA00003483"/>
    </source>
</evidence>
<evidence type="ECO:0000256" key="11">
    <source>
        <dbReference type="HAMAP-Rule" id="MF_00160"/>
    </source>
</evidence>
<evidence type="ECO:0000256" key="10">
    <source>
        <dbReference type="ARBA" id="ARBA00049007"/>
    </source>
</evidence>
<dbReference type="OrthoDB" id="9809412at2"/>
<dbReference type="NCBIfam" id="NF003764">
    <property type="entry name" value="PRK05355.1"/>
    <property type="match status" value="1"/>
</dbReference>
<keyword evidence="8 11" id="KW-0718">Serine biosynthesis</keyword>
<dbReference type="KEGG" id="dho:Dia5BBH33_12780"/>
<evidence type="ECO:0000259" key="12">
    <source>
        <dbReference type="Pfam" id="PF00266"/>
    </source>
</evidence>
<evidence type="ECO:0000256" key="7">
    <source>
        <dbReference type="ARBA" id="ARBA00022898"/>
    </source>
</evidence>
<feature type="modified residue" description="N6-(pyridoxal phosphate)lysine" evidence="11">
    <location>
        <position position="191"/>
    </location>
</feature>
<evidence type="ECO:0000256" key="8">
    <source>
        <dbReference type="ARBA" id="ARBA00023299"/>
    </source>
</evidence>
<dbReference type="GO" id="GO:0006564">
    <property type="term" value="P:L-serine biosynthetic process"/>
    <property type="evidence" value="ECO:0007669"/>
    <property type="project" value="UniProtKB-UniRule"/>
</dbReference>
<sequence>MKRVFNFNAGPSPMPIEVLEEMKNDLTDFRGTGMGITEISHRSPVFQDMLDETKAYLRQMMKLDDDYEIVFMQGGGTMQFLMTGCNFLHTRGAYADTGVWAHKARNTAAFFGETYDANTAKDRNYAYIPDTYDIRPDTNYLYICANNTIYGTEYKDFPKVDVPLICDMSSDILSREIDFNQFDMIWAGIQKNLGAAGAAFAVIRKGLLEKARTDIPEYLQYQTFVKNDSTYNTPPVFCIYTLNRMLHWIWNMGGLKAIEERNKVKAGLIYDTIDQSGGFYKGHADVKDRSMMNVTFNLATPELEKDFVEKAKKNDFIGVKGHRLVGGLRISLYNAVTPEAAKALADFMKEYKRTNG</sequence>
<keyword evidence="5 11" id="KW-0028">Amino-acid biosynthesis</keyword>
<organism evidence="13 14">
    <name type="scientific">Dialister hominis</name>
    <dbReference type="NCBI Taxonomy" id="2582419"/>
    <lineage>
        <taxon>Bacteria</taxon>
        <taxon>Bacillati</taxon>
        <taxon>Bacillota</taxon>
        <taxon>Negativicutes</taxon>
        <taxon>Veillonellales</taxon>
        <taxon>Veillonellaceae</taxon>
        <taxon>Dialister</taxon>
    </lineage>
</organism>
<dbReference type="SUPFAM" id="SSF53383">
    <property type="entry name" value="PLP-dependent transferases"/>
    <property type="match status" value="1"/>
</dbReference>
<dbReference type="EMBL" id="AP019697">
    <property type="protein sequence ID" value="BBK25343.1"/>
    <property type="molecule type" value="Genomic_DNA"/>
</dbReference>
<dbReference type="GO" id="GO:0005737">
    <property type="term" value="C:cytoplasm"/>
    <property type="evidence" value="ECO:0007669"/>
    <property type="project" value="UniProtKB-SubCell"/>
</dbReference>
<dbReference type="GO" id="GO:0030170">
    <property type="term" value="F:pyridoxal phosphate binding"/>
    <property type="evidence" value="ECO:0007669"/>
    <property type="project" value="UniProtKB-UniRule"/>
</dbReference>
<evidence type="ECO:0000256" key="5">
    <source>
        <dbReference type="ARBA" id="ARBA00022605"/>
    </source>
</evidence>
<dbReference type="FunFam" id="3.90.1150.10:FF:000006">
    <property type="entry name" value="Phosphoserine aminotransferase"/>
    <property type="match status" value="1"/>
</dbReference>
<dbReference type="InterPro" id="IPR015424">
    <property type="entry name" value="PyrdxlP-dep_Trfase"/>
</dbReference>
<comment type="pathway">
    <text evidence="2 11">Amino-acid biosynthesis; L-serine biosynthesis; L-serine from 3-phospho-D-glycerate: step 2/3.</text>
</comment>
<protein>
    <recommendedName>
        <fullName evidence="11">Phosphoserine aminotransferase</fullName>
        <ecNumber evidence="11">2.6.1.52</ecNumber>
    </recommendedName>
    <alternativeName>
        <fullName evidence="11">Phosphohydroxythreonine aminotransferase</fullName>
        <shortName evidence="11">PSAT</shortName>
    </alternativeName>
</protein>
<comment type="similarity">
    <text evidence="3 11">Belongs to the class-V pyridoxal-phosphate-dependent aminotransferase family. SerC subfamily.</text>
</comment>
<comment type="subunit">
    <text evidence="11">Homodimer.</text>
</comment>
<dbReference type="PANTHER" id="PTHR43247:SF1">
    <property type="entry name" value="PHOSPHOSERINE AMINOTRANSFERASE"/>
    <property type="match status" value="1"/>
</dbReference>
<evidence type="ECO:0000256" key="2">
    <source>
        <dbReference type="ARBA" id="ARBA00005099"/>
    </source>
</evidence>
<gene>
    <name evidence="11 13" type="primary">serC</name>
    <name evidence="13" type="ORF">Dia5BBH33_12780</name>
</gene>
<keyword evidence="7 11" id="KW-0663">Pyridoxal phosphate</keyword>
<feature type="binding site" evidence="11">
    <location>
        <position position="100"/>
    </location>
    <ligand>
        <name>pyridoxal 5'-phosphate</name>
        <dbReference type="ChEBI" id="CHEBI:597326"/>
    </ligand>
</feature>
<evidence type="ECO:0000256" key="3">
    <source>
        <dbReference type="ARBA" id="ARBA00006904"/>
    </source>
</evidence>
<feature type="binding site" evidence="11">
    <location>
        <position position="190"/>
    </location>
    <ligand>
        <name>pyridoxal 5'-phosphate</name>
        <dbReference type="ChEBI" id="CHEBI:597326"/>
    </ligand>
</feature>
<dbReference type="PANTHER" id="PTHR43247">
    <property type="entry name" value="PHOSPHOSERINE AMINOTRANSFERASE"/>
    <property type="match status" value="1"/>
</dbReference>